<dbReference type="eggNOG" id="COG0861">
    <property type="taxonomic scope" value="Bacteria"/>
</dbReference>
<keyword evidence="5 6" id="KW-0472">Membrane</keyword>
<feature type="transmembrane region" description="Helical" evidence="6">
    <location>
        <begin position="127"/>
        <end position="147"/>
    </location>
</feature>
<comment type="subcellular location">
    <subcellularLocation>
        <location evidence="1">Membrane</location>
        <topology evidence="1">Multi-pass membrane protein</topology>
    </subcellularLocation>
</comment>
<dbReference type="RefSeq" id="WP_035078902.1">
    <property type="nucleotide sequence ID" value="NZ_JMIH01000034.1"/>
</dbReference>
<evidence type="ECO:0000313" key="8">
    <source>
        <dbReference type="Proteomes" id="UP000027821"/>
    </source>
</evidence>
<gene>
    <name evidence="7" type="ORF">EL17_20575</name>
</gene>
<dbReference type="OrthoDB" id="9805314at2"/>
<keyword evidence="8" id="KW-1185">Reference proteome</keyword>
<sequence length="251" mass="28340">MDIFLLTETWIALATLTFLEVVLGIDNIIFISIISNKLPPSQQERARIIGLSFAMVFRIGLLLGLTYIIRFNEPLIAIFDFEWSIKDLILIAGGLFLLFKSTVEIHHKMEGKVEEVKSNVTNNVFKVILQIILLDAVFSFDSILTAVGLVNEVVVMIIAVIIAMGIMIIFAGKISNFINKQPALQVLALSFLILIGFMLMVEGFHVEVPKGYIYFAVFFSLTVEIINMRMRKNTEGNKVELNPRLKEQDQN</sequence>
<dbReference type="Pfam" id="PF03741">
    <property type="entry name" value="TerC"/>
    <property type="match status" value="1"/>
</dbReference>
<evidence type="ECO:0000256" key="1">
    <source>
        <dbReference type="ARBA" id="ARBA00004141"/>
    </source>
</evidence>
<dbReference type="Proteomes" id="UP000027821">
    <property type="component" value="Unassembled WGS sequence"/>
</dbReference>
<evidence type="ECO:0000256" key="6">
    <source>
        <dbReference type="SAM" id="Phobius"/>
    </source>
</evidence>
<proteinExistence type="inferred from homology"/>
<evidence type="ECO:0000256" key="4">
    <source>
        <dbReference type="ARBA" id="ARBA00022989"/>
    </source>
</evidence>
<feature type="transmembrane region" description="Helical" evidence="6">
    <location>
        <begin position="211"/>
        <end position="228"/>
    </location>
</feature>
<dbReference type="PANTHER" id="PTHR30238">
    <property type="entry name" value="MEMBRANE BOUND PREDICTED REDOX MODULATOR"/>
    <property type="match status" value="1"/>
</dbReference>
<dbReference type="EMBL" id="JMIH01000034">
    <property type="protein sequence ID" value="KEO71914.1"/>
    <property type="molecule type" value="Genomic_DNA"/>
</dbReference>
<comment type="similarity">
    <text evidence="2">Belongs to the TerC family.</text>
</comment>
<dbReference type="PANTHER" id="PTHR30238:SF4">
    <property type="entry name" value="SLL1022 PROTEIN"/>
    <property type="match status" value="1"/>
</dbReference>
<protein>
    <submittedName>
        <fullName evidence="7">Membrane protein</fullName>
    </submittedName>
</protein>
<evidence type="ECO:0000256" key="2">
    <source>
        <dbReference type="ARBA" id="ARBA00007511"/>
    </source>
</evidence>
<feature type="transmembrane region" description="Helical" evidence="6">
    <location>
        <begin position="12"/>
        <end position="34"/>
    </location>
</feature>
<organism evidence="7 8">
    <name type="scientific">Anditalea andensis</name>
    <dbReference type="NCBI Taxonomy" id="1048983"/>
    <lineage>
        <taxon>Bacteria</taxon>
        <taxon>Pseudomonadati</taxon>
        <taxon>Bacteroidota</taxon>
        <taxon>Cytophagia</taxon>
        <taxon>Cytophagales</taxon>
        <taxon>Cytophagaceae</taxon>
        <taxon>Anditalea</taxon>
    </lineage>
</organism>
<feature type="transmembrane region" description="Helical" evidence="6">
    <location>
        <begin position="153"/>
        <end position="171"/>
    </location>
</feature>
<evidence type="ECO:0000313" key="7">
    <source>
        <dbReference type="EMBL" id="KEO71914.1"/>
    </source>
</evidence>
<evidence type="ECO:0000256" key="3">
    <source>
        <dbReference type="ARBA" id="ARBA00022692"/>
    </source>
</evidence>
<feature type="transmembrane region" description="Helical" evidence="6">
    <location>
        <begin position="183"/>
        <end position="205"/>
    </location>
</feature>
<keyword evidence="4 6" id="KW-1133">Transmembrane helix</keyword>
<keyword evidence="3 6" id="KW-0812">Transmembrane</keyword>
<dbReference type="GO" id="GO:0016020">
    <property type="term" value="C:membrane"/>
    <property type="evidence" value="ECO:0007669"/>
    <property type="project" value="UniProtKB-SubCell"/>
</dbReference>
<comment type="caution">
    <text evidence="7">The sequence shown here is derived from an EMBL/GenBank/DDBJ whole genome shotgun (WGS) entry which is preliminary data.</text>
</comment>
<evidence type="ECO:0000256" key="5">
    <source>
        <dbReference type="ARBA" id="ARBA00023136"/>
    </source>
</evidence>
<feature type="transmembrane region" description="Helical" evidence="6">
    <location>
        <begin position="46"/>
        <end position="69"/>
    </location>
</feature>
<reference evidence="7 8" key="1">
    <citation type="submission" date="2014-04" db="EMBL/GenBank/DDBJ databases">
        <title>Characterization and application of a salt tolerant electro-active bacterium.</title>
        <authorList>
            <person name="Yang L."/>
            <person name="Wei S."/>
            <person name="Tay Q.X.M."/>
        </authorList>
    </citation>
    <scope>NUCLEOTIDE SEQUENCE [LARGE SCALE GENOMIC DNA]</scope>
    <source>
        <strain evidence="7 8">LY1</strain>
    </source>
</reference>
<name>A0A074KSL6_9BACT</name>
<dbReference type="STRING" id="1048983.EL17_20575"/>
<dbReference type="InterPro" id="IPR005496">
    <property type="entry name" value="Integral_membrane_TerC"/>
</dbReference>
<feature type="transmembrane region" description="Helical" evidence="6">
    <location>
        <begin position="75"/>
        <end position="99"/>
    </location>
</feature>
<accession>A0A074KSL6</accession>
<dbReference type="AlphaFoldDB" id="A0A074KSL6"/>